<dbReference type="SUPFAM" id="SSF54862">
    <property type="entry name" value="4Fe-4S ferredoxins"/>
    <property type="match status" value="1"/>
</dbReference>
<comment type="caution">
    <text evidence="2">The sequence shown here is derived from an EMBL/GenBank/DDBJ whole genome shotgun (WGS) entry which is preliminary data.</text>
</comment>
<reference evidence="2" key="1">
    <citation type="journal article" date="2015" name="Nature">
        <title>Complex archaea that bridge the gap between prokaryotes and eukaryotes.</title>
        <authorList>
            <person name="Spang A."/>
            <person name="Saw J.H."/>
            <person name="Jorgensen S.L."/>
            <person name="Zaremba-Niedzwiedzka K."/>
            <person name="Martijn J."/>
            <person name="Lind A.E."/>
            <person name="van Eijk R."/>
            <person name="Schleper C."/>
            <person name="Guy L."/>
            <person name="Ettema T.J."/>
        </authorList>
    </citation>
    <scope>NUCLEOTIDE SEQUENCE</scope>
</reference>
<gene>
    <name evidence="2" type="ORF">LCGC14_1268880</name>
</gene>
<protein>
    <recommendedName>
        <fullName evidence="1">4Fe-4S ferredoxin-type domain-containing protein</fullName>
    </recommendedName>
</protein>
<dbReference type="InterPro" id="IPR017900">
    <property type="entry name" value="4Fe4S_Fe_S_CS"/>
</dbReference>
<dbReference type="Gene3D" id="3.30.70.20">
    <property type="match status" value="1"/>
</dbReference>
<name>A0A0F9P1T8_9ZZZZ</name>
<feature type="domain" description="4Fe-4S ferredoxin-type" evidence="1">
    <location>
        <begin position="64"/>
        <end position="94"/>
    </location>
</feature>
<accession>A0A0F9P1T8</accession>
<dbReference type="Pfam" id="PF00037">
    <property type="entry name" value="Fer4"/>
    <property type="match status" value="1"/>
</dbReference>
<dbReference type="PROSITE" id="PS51379">
    <property type="entry name" value="4FE4S_FER_2"/>
    <property type="match status" value="2"/>
</dbReference>
<organism evidence="2">
    <name type="scientific">marine sediment metagenome</name>
    <dbReference type="NCBI Taxonomy" id="412755"/>
    <lineage>
        <taxon>unclassified sequences</taxon>
        <taxon>metagenomes</taxon>
        <taxon>ecological metagenomes</taxon>
    </lineage>
</organism>
<evidence type="ECO:0000313" key="2">
    <source>
        <dbReference type="EMBL" id="KKM87442.1"/>
    </source>
</evidence>
<dbReference type="EMBL" id="LAZR01007101">
    <property type="protein sequence ID" value="KKM87442.1"/>
    <property type="molecule type" value="Genomic_DNA"/>
</dbReference>
<sequence>MAIQIKNLDIPSIRVRVDREKCQLPMICSYKCYTKCPQGVFHVHSYPNVSGAYMKPDPNSPKNYLVAGSAAPKCTGCMVCTENCPEDAITIEIKLPEIKEGENPYKHPFDSMELAMENQKQIEELDSTFKGLKKI</sequence>
<dbReference type="PROSITE" id="PS00198">
    <property type="entry name" value="4FE4S_FER_1"/>
    <property type="match status" value="1"/>
</dbReference>
<feature type="domain" description="4Fe-4S ferredoxin-type" evidence="1">
    <location>
        <begin position="13"/>
        <end position="46"/>
    </location>
</feature>
<evidence type="ECO:0000259" key="1">
    <source>
        <dbReference type="PROSITE" id="PS51379"/>
    </source>
</evidence>
<proteinExistence type="predicted"/>
<dbReference type="AlphaFoldDB" id="A0A0F9P1T8"/>
<dbReference type="InterPro" id="IPR017896">
    <property type="entry name" value="4Fe4S_Fe-S-bd"/>
</dbReference>